<dbReference type="Proteomes" id="UP000184363">
    <property type="component" value="Unassembled WGS sequence"/>
</dbReference>
<protein>
    <submittedName>
        <fullName evidence="3">TIGR04222 domain-containing protein</fullName>
    </submittedName>
</protein>
<feature type="transmembrane region" description="Helical" evidence="2">
    <location>
        <begin position="179"/>
        <end position="198"/>
    </location>
</feature>
<feature type="transmembrane region" description="Helical" evidence="2">
    <location>
        <begin position="17"/>
        <end position="35"/>
    </location>
</feature>
<feature type="compositionally biased region" description="Gly residues" evidence="1">
    <location>
        <begin position="281"/>
        <end position="293"/>
    </location>
</feature>
<keyword evidence="4" id="KW-1185">Reference proteome</keyword>
<evidence type="ECO:0000256" key="1">
    <source>
        <dbReference type="SAM" id="MobiDB-lite"/>
    </source>
</evidence>
<keyword evidence="2" id="KW-0472">Membrane</keyword>
<dbReference type="STRING" id="1848.SAMN05443637_108164"/>
<evidence type="ECO:0000313" key="4">
    <source>
        <dbReference type="Proteomes" id="UP000184363"/>
    </source>
</evidence>
<name>A0A1M6TPE2_PSETH</name>
<dbReference type="AlphaFoldDB" id="A0A1M6TPE2"/>
<evidence type="ECO:0000313" key="3">
    <source>
        <dbReference type="EMBL" id="SHK58807.1"/>
    </source>
</evidence>
<dbReference type="EMBL" id="FRAP01000008">
    <property type="protein sequence ID" value="SHK58807.1"/>
    <property type="molecule type" value="Genomic_DNA"/>
</dbReference>
<feature type="region of interest" description="Disordered" evidence="1">
    <location>
        <begin position="270"/>
        <end position="293"/>
    </location>
</feature>
<gene>
    <name evidence="3" type="ORF">SAMN05443637_108164</name>
</gene>
<sequence>MALAAAGDTWGIDGTTFLLGYGVLAVGVFIASVRARRALADPGQKHVVPDLTGRHNDVAYLNGGADLAVCSALARMRVQGLVAAHKGTITATGRPGPDSDELERAIAFATASPTPRARLTWLRPVRTALDGIDRRLVAEGLLLSPEQRHRIRLVGLWMTAVAGFGLLRLLAGIADARPVGFLVVALLIVAVVAAVQLLQAPRRTRTGDRVLATMREQLDRYAPHNRPDWALYGAQAAALGVGLFGAQALWASDPAMADALALQRLSGSGSSGSGDSSWSGGDSGCGSSSGCGG</sequence>
<dbReference type="RefSeq" id="WP_073457263.1">
    <property type="nucleotide sequence ID" value="NZ_CALGVN010000008.1"/>
</dbReference>
<dbReference type="InterPro" id="IPR026467">
    <property type="entry name" value="Ser/Gly_Cys_C_dom"/>
</dbReference>
<dbReference type="NCBIfam" id="TIGR04222">
    <property type="entry name" value="near_uncomplex"/>
    <property type="match status" value="1"/>
</dbReference>
<organism evidence="3 4">
    <name type="scientific">Pseudonocardia thermophila</name>
    <dbReference type="NCBI Taxonomy" id="1848"/>
    <lineage>
        <taxon>Bacteria</taxon>
        <taxon>Bacillati</taxon>
        <taxon>Actinomycetota</taxon>
        <taxon>Actinomycetes</taxon>
        <taxon>Pseudonocardiales</taxon>
        <taxon>Pseudonocardiaceae</taxon>
        <taxon>Pseudonocardia</taxon>
    </lineage>
</organism>
<dbReference type="OrthoDB" id="4475641at2"/>
<accession>A0A1M6TPE2</accession>
<keyword evidence="2" id="KW-1133">Transmembrane helix</keyword>
<keyword evidence="2" id="KW-0812">Transmembrane</keyword>
<proteinExistence type="predicted"/>
<evidence type="ECO:0000256" key="2">
    <source>
        <dbReference type="SAM" id="Phobius"/>
    </source>
</evidence>
<feature type="transmembrane region" description="Helical" evidence="2">
    <location>
        <begin position="153"/>
        <end position="173"/>
    </location>
</feature>
<reference evidence="3 4" key="1">
    <citation type="submission" date="2016-11" db="EMBL/GenBank/DDBJ databases">
        <authorList>
            <person name="Jaros S."/>
            <person name="Januszkiewicz K."/>
            <person name="Wedrychowicz H."/>
        </authorList>
    </citation>
    <scope>NUCLEOTIDE SEQUENCE [LARGE SCALE GENOMIC DNA]</scope>
    <source>
        <strain evidence="3 4">DSM 43832</strain>
    </source>
</reference>